<gene>
    <name evidence="2" type="primary">orf196</name>
</gene>
<protein>
    <recommendedName>
        <fullName evidence="1">Reverse transcriptase N-terminal domain-containing protein</fullName>
    </recommendedName>
</protein>
<sequence>MTSYIIDEETKWKYLPWNHIKQRVNTLKYRIYQASKLCDKHLIYKTQNNLVNSNEAKILAIQDICKSIKDSYICWDKENYNLFDKFKARILSLLFNYKHSSNLCKSIQSLLNKIEQYIIFLCLESEWKARFRYIFNTNLHNDLSYRPEYENVISNDYLLSTQNNFLVNFKLYIPSKYINLIYIKKKFILFHISFLV</sequence>
<dbReference type="GeneID" id="37620538"/>
<geneLocation type="chloroplast" evidence="2"/>
<dbReference type="AlphaFoldDB" id="A0A345U8X3"/>
<organism evidence="2">
    <name type="scientific">Gracilaria vermiculophylla</name>
    <dbReference type="NCBI Taxonomy" id="2608709"/>
    <lineage>
        <taxon>Eukaryota</taxon>
        <taxon>Rhodophyta</taxon>
        <taxon>Florideophyceae</taxon>
        <taxon>Rhodymeniophycidae</taxon>
        <taxon>Gracilariales</taxon>
        <taxon>Gracilariaceae</taxon>
        <taxon>Gracilaria</taxon>
    </lineage>
</organism>
<evidence type="ECO:0000313" key="2">
    <source>
        <dbReference type="EMBL" id="AXI96909.1"/>
    </source>
</evidence>
<keyword evidence="2" id="KW-0150">Chloroplast</keyword>
<dbReference type="RefSeq" id="YP_009509259.1">
    <property type="nucleotide sequence ID" value="NC_039092.1"/>
</dbReference>
<keyword evidence="2" id="KW-0934">Plastid</keyword>
<name>A0A345U8X3_9FLOR</name>
<reference evidence="2" key="1">
    <citation type="submission" date="2018-05" db="EMBL/GenBank/DDBJ databases">
        <title>Organellar genomes of Gracilariaceae.</title>
        <authorList>
            <person name="Iha C."/>
            <person name="Oliveira M.C."/>
        </authorList>
    </citation>
    <scope>NUCLEOTIDE SEQUENCE</scope>
</reference>
<feature type="domain" description="Reverse transcriptase N-terminal" evidence="1">
    <location>
        <begin position="12"/>
        <end position="66"/>
    </location>
</feature>
<dbReference type="InterPro" id="IPR025960">
    <property type="entry name" value="RVT_N"/>
</dbReference>
<dbReference type="Pfam" id="PF13655">
    <property type="entry name" value="RVT_N"/>
    <property type="match status" value="1"/>
</dbReference>
<proteinExistence type="predicted"/>
<evidence type="ECO:0000259" key="1">
    <source>
        <dbReference type="Pfam" id="PF13655"/>
    </source>
</evidence>
<accession>A0A345U8X3</accession>
<dbReference type="EMBL" id="MH396013">
    <property type="protein sequence ID" value="AXI96909.1"/>
    <property type="molecule type" value="Genomic_DNA"/>
</dbReference>